<dbReference type="PANTHER" id="PTHR43491">
    <property type="entry name" value="UDP-N-ACETYL-D-MANNOSAMINE DEHYDROGENASE"/>
    <property type="match status" value="1"/>
</dbReference>
<feature type="domain" description="UDP-glucose/GDP-mannose dehydrogenase C-terminal" evidence="5">
    <location>
        <begin position="330"/>
        <end position="430"/>
    </location>
</feature>
<dbReference type="PIRSF" id="PIRSF000124">
    <property type="entry name" value="UDPglc_GDPman_dh"/>
    <property type="match status" value="1"/>
</dbReference>
<dbReference type="InterPro" id="IPR001732">
    <property type="entry name" value="UDP-Glc/GDP-Man_DH_N"/>
</dbReference>
<name>A0ABU5RL69_9PSEU</name>
<dbReference type="Gene3D" id="3.40.50.720">
    <property type="entry name" value="NAD(P)-binding Rossmann-like Domain"/>
    <property type="match status" value="2"/>
</dbReference>
<protein>
    <submittedName>
        <fullName evidence="6">Nucleotide sugar dehydrogenase</fullName>
    </submittedName>
</protein>
<comment type="caution">
    <text evidence="6">The sequence shown here is derived from an EMBL/GenBank/DDBJ whole genome shotgun (WGS) entry which is preliminary data.</text>
</comment>
<dbReference type="EMBL" id="JAYFSI010000018">
    <property type="protein sequence ID" value="MEA5366933.1"/>
    <property type="molecule type" value="Genomic_DNA"/>
</dbReference>
<accession>A0ABU5RL69</accession>
<dbReference type="Pfam" id="PF00984">
    <property type="entry name" value="UDPG_MGDP_dh"/>
    <property type="match status" value="1"/>
</dbReference>
<dbReference type="InterPro" id="IPR036291">
    <property type="entry name" value="NAD(P)-bd_dom_sf"/>
</dbReference>
<evidence type="ECO:0000256" key="4">
    <source>
        <dbReference type="PIRNR" id="PIRNR000124"/>
    </source>
</evidence>
<sequence length="465" mass="49822">MRFLSENEPITVAVIGFGYVGSCVAATLADRGFDVVAIDSDPQLIEELSWGYFRIEEAGLPDMVFRTMEAGKLRVTTDFAETAAADVILICVGTPVRDDGSLSSEQLIGACRELRKHLRRGQLVVLKSTVPPGTTREVVLPELEQSGLRGGADFSLAFTPERLAEGTALAELRAFPIVAGGYSEACVRDAVEFWRRGLGVEVIRRDSLEAAEIIKLASNWWIDLNIALANELAKFCAIYGVDVLDVVSAANTIPKGTGNVNILLPSVGVGGSCLTKDPWMVWKSAQEHGVDIRTAATGREVNAGMPEYTAQLAIDELVRQGKDPARSVVGVLGLAFKNNTGDLRATPTAATVKALRKAGATVRVYDPLVEAKQVEPIFGIAPSATVEETVRDADCIAVLALHRDFESIDFAALPVAKPCVLLDGRAYYSKERIAELTAAGYAYRGVGRGSALRKPEGGVEWAEAS</sequence>
<dbReference type="Proteomes" id="UP001304298">
    <property type="component" value="Unassembled WGS sequence"/>
</dbReference>
<evidence type="ECO:0000313" key="7">
    <source>
        <dbReference type="Proteomes" id="UP001304298"/>
    </source>
</evidence>
<organism evidence="6 7">
    <name type="scientific">Amycolatopsis heterodermiae</name>
    <dbReference type="NCBI Taxonomy" id="3110235"/>
    <lineage>
        <taxon>Bacteria</taxon>
        <taxon>Bacillati</taxon>
        <taxon>Actinomycetota</taxon>
        <taxon>Actinomycetes</taxon>
        <taxon>Pseudonocardiales</taxon>
        <taxon>Pseudonocardiaceae</taxon>
        <taxon>Amycolatopsis</taxon>
    </lineage>
</organism>
<dbReference type="InterPro" id="IPR028359">
    <property type="entry name" value="UDP_ManNAc/GlcNAc_DH"/>
</dbReference>
<reference evidence="6 7" key="1">
    <citation type="submission" date="2023-12" db="EMBL/GenBank/DDBJ databases">
        <title>Amycolatopsis sp. V23-08.</title>
        <authorList>
            <person name="Somphong A."/>
        </authorList>
    </citation>
    <scope>NUCLEOTIDE SEQUENCE [LARGE SCALE GENOMIC DNA]</scope>
    <source>
        <strain evidence="6 7">V23-08</strain>
    </source>
</reference>
<comment type="similarity">
    <text evidence="1 4">Belongs to the UDP-glucose/GDP-mannose dehydrogenase family.</text>
</comment>
<evidence type="ECO:0000259" key="5">
    <source>
        <dbReference type="SMART" id="SM00984"/>
    </source>
</evidence>
<proteinExistence type="inferred from homology"/>
<dbReference type="InterPro" id="IPR014026">
    <property type="entry name" value="UDP-Glc/GDP-Man_DH_dimer"/>
</dbReference>
<dbReference type="SUPFAM" id="SSF52413">
    <property type="entry name" value="UDP-glucose/GDP-mannose dehydrogenase C-terminal domain"/>
    <property type="match status" value="1"/>
</dbReference>
<dbReference type="SUPFAM" id="SSF51735">
    <property type="entry name" value="NAD(P)-binding Rossmann-fold domains"/>
    <property type="match status" value="1"/>
</dbReference>
<dbReference type="NCBIfam" id="TIGR03026">
    <property type="entry name" value="NDP-sugDHase"/>
    <property type="match status" value="1"/>
</dbReference>
<dbReference type="PANTHER" id="PTHR43491:SF2">
    <property type="entry name" value="UDP-N-ACETYL-D-MANNOSAMINE DEHYDROGENASE"/>
    <property type="match status" value="1"/>
</dbReference>
<dbReference type="InterPro" id="IPR014027">
    <property type="entry name" value="UDP-Glc/GDP-Man_DH_C"/>
</dbReference>
<dbReference type="SUPFAM" id="SSF48179">
    <property type="entry name" value="6-phosphogluconate dehydrogenase C-terminal domain-like"/>
    <property type="match status" value="1"/>
</dbReference>
<dbReference type="SMART" id="SM00984">
    <property type="entry name" value="UDPG_MGDP_dh_C"/>
    <property type="match status" value="1"/>
</dbReference>
<keyword evidence="7" id="KW-1185">Reference proteome</keyword>
<keyword evidence="3" id="KW-0520">NAD</keyword>
<dbReference type="InterPro" id="IPR017476">
    <property type="entry name" value="UDP-Glc/GDP-Man"/>
</dbReference>
<gene>
    <name evidence="6" type="ORF">VA596_45900</name>
</gene>
<dbReference type="PIRSF" id="PIRSF500136">
    <property type="entry name" value="UDP_ManNAc_DH"/>
    <property type="match status" value="1"/>
</dbReference>
<dbReference type="Pfam" id="PF03720">
    <property type="entry name" value="UDPG_MGDP_dh_C"/>
    <property type="match status" value="1"/>
</dbReference>
<evidence type="ECO:0000256" key="2">
    <source>
        <dbReference type="ARBA" id="ARBA00023002"/>
    </source>
</evidence>
<evidence type="ECO:0000256" key="3">
    <source>
        <dbReference type="ARBA" id="ARBA00023027"/>
    </source>
</evidence>
<keyword evidence="2" id="KW-0560">Oxidoreductase</keyword>
<dbReference type="RefSeq" id="WP_323336539.1">
    <property type="nucleotide sequence ID" value="NZ_JAYFSI010000018.1"/>
</dbReference>
<evidence type="ECO:0000313" key="6">
    <source>
        <dbReference type="EMBL" id="MEA5366933.1"/>
    </source>
</evidence>
<dbReference type="InterPro" id="IPR036220">
    <property type="entry name" value="UDP-Glc/GDP-Man_DH_C_sf"/>
</dbReference>
<evidence type="ECO:0000256" key="1">
    <source>
        <dbReference type="ARBA" id="ARBA00006601"/>
    </source>
</evidence>
<dbReference type="InterPro" id="IPR008927">
    <property type="entry name" value="6-PGluconate_DH-like_C_sf"/>
</dbReference>
<dbReference type="Pfam" id="PF03721">
    <property type="entry name" value="UDPG_MGDP_dh_N"/>
    <property type="match status" value="1"/>
</dbReference>